<comment type="caution">
    <text evidence="1">The sequence shown here is derived from an EMBL/GenBank/DDBJ whole genome shotgun (WGS) entry which is preliminary data.</text>
</comment>
<feature type="non-terminal residue" evidence="1">
    <location>
        <position position="1"/>
    </location>
</feature>
<dbReference type="EMBL" id="MIGC01005530">
    <property type="protein sequence ID" value="PHJ16857.1"/>
    <property type="molecule type" value="Genomic_DNA"/>
</dbReference>
<feature type="non-terminal residue" evidence="1">
    <location>
        <position position="47"/>
    </location>
</feature>
<dbReference type="RefSeq" id="XP_067918582.1">
    <property type="nucleotide sequence ID" value="XM_068069442.1"/>
</dbReference>
<dbReference type="GeneID" id="94432653"/>
<protein>
    <submittedName>
        <fullName evidence="1">Uncharacterized protein</fullName>
    </submittedName>
</protein>
<keyword evidence="2" id="KW-1185">Reference proteome</keyword>
<gene>
    <name evidence="1" type="ORF">CSUI_009326</name>
</gene>
<dbReference type="VEuPathDB" id="ToxoDB:CSUI_009326"/>
<evidence type="ECO:0000313" key="1">
    <source>
        <dbReference type="EMBL" id="PHJ16857.1"/>
    </source>
</evidence>
<accession>A0A2C6KH36</accession>
<sequence>PFPALIWLSPDESSPTKVWWPGHSILRKTNLPHQNVLTRKWTSNCPL</sequence>
<dbReference type="Proteomes" id="UP000221165">
    <property type="component" value="Unassembled WGS sequence"/>
</dbReference>
<organism evidence="1 2">
    <name type="scientific">Cystoisospora suis</name>
    <dbReference type="NCBI Taxonomy" id="483139"/>
    <lineage>
        <taxon>Eukaryota</taxon>
        <taxon>Sar</taxon>
        <taxon>Alveolata</taxon>
        <taxon>Apicomplexa</taxon>
        <taxon>Conoidasida</taxon>
        <taxon>Coccidia</taxon>
        <taxon>Eucoccidiorida</taxon>
        <taxon>Eimeriorina</taxon>
        <taxon>Sarcocystidae</taxon>
        <taxon>Cystoisospora</taxon>
    </lineage>
</organism>
<reference evidence="1 2" key="1">
    <citation type="journal article" date="2017" name="Int. J. Parasitol.">
        <title>The genome of the protozoan parasite Cystoisospora suis and a reverse vaccinology approach to identify vaccine candidates.</title>
        <authorList>
            <person name="Palmieri N."/>
            <person name="Shrestha A."/>
            <person name="Ruttkowski B."/>
            <person name="Beck T."/>
            <person name="Vogl C."/>
            <person name="Tomley F."/>
            <person name="Blake D.P."/>
            <person name="Joachim A."/>
        </authorList>
    </citation>
    <scope>NUCLEOTIDE SEQUENCE [LARGE SCALE GENOMIC DNA]</scope>
    <source>
        <strain evidence="1 2">Wien I</strain>
    </source>
</reference>
<evidence type="ECO:0000313" key="2">
    <source>
        <dbReference type="Proteomes" id="UP000221165"/>
    </source>
</evidence>
<dbReference type="AlphaFoldDB" id="A0A2C6KH36"/>
<name>A0A2C6KH36_9APIC</name>
<proteinExistence type="predicted"/>